<comment type="caution">
    <text evidence="1">The sequence shown here is derived from an EMBL/GenBank/DDBJ whole genome shotgun (WGS) entry which is preliminary data.</text>
</comment>
<sequence length="140" mass="15365">AIDVRLTTLADLQAQGGTPTGASAKPNIKVAGGVGLDGARYTVVEENPAPVSGRRGVEELICAYPWPQGCNYWIGIARCESTLGQDPNAYADWNPYVGLFQIWIGHNYERGWLEDDTNNVLAAWELSHEGTRTSPWPYCR</sequence>
<evidence type="ECO:0000313" key="1">
    <source>
        <dbReference type="EMBL" id="KKN69306.1"/>
    </source>
</evidence>
<protein>
    <recommendedName>
        <fullName evidence="2">Transglycosylase SLT domain-containing protein</fullName>
    </recommendedName>
</protein>
<feature type="non-terminal residue" evidence="1">
    <location>
        <position position="1"/>
    </location>
</feature>
<name>A0A0F9V728_9ZZZZ</name>
<gene>
    <name evidence="1" type="ORF">LCGC14_0443010</name>
</gene>
<dbReference type="EMBL" id="LAZR01000429">
    <property type="protein sequence ID" value="KKN69306.1"/>
    <property type="molecule type" value="Genomic_DNA"/>
</dbReference>
<dbReference type="AlphaFoldDB" id="A0A0F9V728"/>
<reference evidence="1" key="1">
    <citation type="journal article" date="2015" name="Nature">
        <title>Complex archaea that bridge the gap between prokaryotes and eukaryotes.</title>
        <authorList>
            <person name="Spang A."/>
            <person name="Saw J.H."/>
            <person name="Jorgensen S.L."/>
            <person name="Zaremba-Niedzwiedzka K."/>
            <person name="Martijn J."/>
            <person name="Lind A.E."/>
            <person name="van Eijk R."/>
            <person name="Schleper C."/>
            <person name="Guy L."/>
            <person name="Ettema T.J."/>
        </authorList>
    </citation>
    <scope>NUCLEOTIDE SEQUENCE</scope>
</reference>
<accession>A0A0F9V728</accession>
<proteinExistence type="predicted"/>
<evidence type="ECO:0008006" key="2">
    <source>
        <dbReference type="Google" id="ProtNLM"/>
    </source>
</evidence>
<organism evidence="1">
    <name type="scientific">marine sediment metagenome</name>
    <dbReference type="NCBI Taxonomy" id="412755"/>
    <lineage>
        <taxon>unclassified sequences</taxon>
        <taxon>metagenomes</taxon>
        <taxon>ecological metagenomes</taxon>
    </lineage>
</organism>